<protein>
    <recommendedName>
        <fullName evidence="2">COP9 signalosome complex subunit 3 N-terminal helical repeats domain-containing protein</fullName>
    </recommendedName>
</protein>
<evidence type="ECO:0000259" key="2">
    <source>
        <dbReference type="Pfam" id="PF22788"/>
    </source>
</evidence>
<feature type="domain" description="COP9 signalosome complex subunit 3 N-terminal helical repeats" evidence="2">
    <location>
        <begin position="45"/>
        <end position="285"/>
    </location>
</feature>
<dbReference type="InterPro" id="IPR050756">
    <property type="entry name" value="CSN3"/>
</dbReference>
<keyword evidence="1" id="KW-0963">Cytoplasm</keyword>
<dbReference type="Proteomes" id="UP001642405">
    <property type="component" value="Unassembled WGS sequence"/>
</dbReference>
<accession>A0ABP0CQ75</accession>
<evidence type="ECO:0000256" key="1">
    <source>
        <dbReference type="ARBA" id="ARBA00022490"/>
    </source>
</evidence>
<sequence length="535" mass="58114">MEQVAEVLLRFPPAGQDAEQLTDDVYDKQIKIHAGRVQNLFKESVQIVAAHAADLLNRLDPAVHTYSYLALLDTIIPTEYALYPSVPPVIANKIVALLAAFDPRQVRYIGSAFTHVFTAVGSGKIIPAPLAVELLAHALETIDPAGHMMTSNHLTLAKLAYHTNNAAAALPILGKEIVFFPGTAHHRESERLCSRSLAAPWYISKDTGLTLPLKSTQVLEYDYTVGMLYLSLRDWAAAHAAFARAVSYLVRDSGVSKITVEAHKFWVLTGLLLFGRVANTPAQTAGAVSRVCSSANKLYLEIAEHFQSASAQALHLEVALAQEVLAADGTAGLVSEVVSAHPKWQIARLRDVYIKISIPAIRATLQRVPDNTGPLGVGREPQDDVAGFSEAEVVALVQDMIASGMIKAALRSAETTTTTAAAPTSIEVAGGQPPPGTYLEFLPEEEDMTETEFAQRVAAIKTRLQALQTLQRTTDEHLSLDRDYVRHVVRSQAWDKDRPDEDDIVGGLMGMGGYENIGMDDPDEDLMMDGPEILQ</sequence>
<evidence type="ECO:0000313" key="3">
    <source>
        <dbReference type="EMBL" id="CAK7234277.1"/>
    </source>
</evidence>
<dbReference type="PANTHER" id="PTHR10758">
    <property type="entry name" value="26S PROTEASOME NON-ATPASE REGULATORY SUBUNIT 3/COP9 SIGNALOSOME COMPLEX SUBUNIT 3"/>
    <property type="match status" value="1"/>
</dbReference>
<dbReference type="Pfam" id="PF22788">
    <property type="entry name" value="COP9_hel_rpt"/>
    <property type="match status" value="1"/>
</dbReference>
<dbReference type="InterPro" id="IPR055089">
    <property type="entry name" value="COP9_N"/>
</dbReference>
<dbReference type="PANTHER" id="PTHR10758:SF1">
    <property type="entry name" value="COP9 SIGNALOSOME COMPLEX SUBUNIT 3"/>
    <property type="match status" value="1"/>
</dbReference>
<dbReference type="EMBL" id="CAWUHB010000082">
    <property type="protein sequence ID" value="CAK7234277.1"/>
    <property type="molecule type" value="Genomic_DNA"/>
</dbReference>
<keyword evidence="4" id="KW-1185">Reference proteome</keyword>
<gene>
    <name evidence="3" type="ORF">SCUCBS95973_008881</name>
</gene>
<reference evidence="3 4" key="1">
    <citation type="submission" date="2024-01" db="EMBL/GenBank/DDBJ databases">
        <authorList>
            <person name="Allen C."/>
            <person name="Tagirdzhanova G."/>
        </authorList>
    </citation>
    <scope>NUCLEOTIDE SEQUENCE [LARGE SCALE GENOMIC DNA]</scope>
</reference>
<evidence type="ECO:0000313" key="4">
    <source>
        <dbReference type="Proteomes" id="UP001642405"/>
    </source>
</evidence>
<organism evidence="3 4">
    <name type="scientific">Sporothrix curviconia</name>
    <dbReference type="NCBI Taxonomy" id="1260050"/>
    <lineage>
        <taxon>Eukaryota</taxon>
        <taxon>Fungi</taxon>
        <taxon>Dikarya</taxon>
        <taxon>Ascomycota</taxon>
        <taxon>Pezizomycotina</taxon>
        <taxon>Sordariomycetes</taxon>
        <taxon>Sordariomycetidae</taxon>
        <taxon>Ophiostomatales</taxon>
        <taxon>Ophiostomataceae</taxon>
        <taxon>Sporothrix</taxon>
    </lineage>
</organism>
<comment type="caution">
    <text evidence="3">The sequence shown here is derived from an EMBL/GenBank/DDBJ whole genome shotgun (WGS) entry which is preliminary data.</text>
</comment>
<proteinExistence type="predicted"/>
<name>A0ABP0CQ75_9PEZI</name>